<gene>
    <name evidence="2" type="ORF">CBER1_08603</name>
</gene>
<dbReference type="AlphaFoldDB" id="A0A2S6BV29"/>
<organism evidence="2 3">
    <name type="scientific">Cercospora berteroae</name>
    <dbReference type="NCBI Taxonomy" id="357750"/>
    <lineage>
        <taxon>Eukaryota</taxon>
        <taxon>Fungi</taxon>
        <taxon>Dikarya</taxon>
        <taxon>Ascomycota</taxon>
        <taxon>Pezizomycotina</taxon>
        <taxon>Dothideomycetes</taxon>
        <taxon>Dothideomycetidae</taxon>
        <taxon>Mycosphaerellales</taxon>
        <taxon>Mycosphaerellaceae</taxon>
        <taxon>Cercospora</taxon>
    </lineage>
</organism>
<evidence type="ECO:0000256" key="1">
    <source>
        <dbReference type="SAM" id="Phobius"/>
    </source>
</evidence>
<evidence type="ECO:0000313" key="3">
    <source>
        <dbReference type="Proteomes" id="UP000237631"/>
    </source>
</evidence>
<keyword evidence="3" id="KW-1185">Reference proteome</keyword>
<sequence length="201" mass="22951">MTPLPLPGDTSPNLTYTEAKARLYLLPCTILLFFVYSALTFTTKQLLLDYRDKLLRDGYWSPTFHFRPKPFERVPIKFRGRPRTYCTIQPEEIPDQTEGFMPKDWRIYVLGWVAFVLLTGILFGYGEISLEKDATMRFLLAESVAVVAMMLWDAVVLAGMWIWCEKFEEIVGVVGEGEGASFDCLSNKSVEHGGEEGLQEM</sequence>
<dbReference type="EMBL" id="PNEN01001758">
    <property type="protein sequence ID" value="PPJ51325.1"/>
    <property type="molecule type" value="Genomic_DNA"/>
</dbReference>
<feature type="transmembrane region" description="Helical" evidence="1">
    <location>
        <begin position="21"/>
        <end position="39"/>
    </location>
</feature>
<name>A0A2S6BV29_9PEZI</name>
<keyword evidence="1" id="KW-0812">Transmembrane</keyword>
<dbReference type="Proteomes" id="UP000237631">
    <property type="component" value="Unassembled WGS sequence"/>
</dbReference>
<comment type="caution">
    <text evidence="2">The sequence shown here is derived from an EMBL/GenBank/DDBJ whole genome shotgun (WGS) entry which is preliminary data.</text>
</comment>
<keyword evidence="1" id="KW-1133">Transmembrane helix</keyword>
<protein>
    <submittedName>
        <fullName evidence="2">Uncharacterized protein</fullName>
    </submittedName>
</protein>
<keyword evidence="1" id="KW-0472">Membrane</keyword>
<dbReference type="OrthoDB" id="10374738at2759"/>
<feature type="transmembrane region" description="Helical" evidence="1">
    <location>
        <begin position="138"/>
        <end position="163"/>
    </location>
</feature>
<reference evidence="3" key="1">
    <citation type="journal article" date="2017" name="bioRxiv">
        <title>Conservation of a gene cluster reveals novel cercosporin biosynthetic mechanisms and extends production to the genus Colletotrichum.</title>
        <authorList>
            <person name="de Jonge R."/>
            <person name="Ebert M.K."/>
            <person name="Huitt-Roehl C.R."/>
            <person name="Pal P."/>
            <person name="Suttle J.C."/>
            <person name="Spanner R.E."/>
            <person name="Neubauer J.D."/>
            <person name="Jurick W.M.II."/>
            <person name="Stott K.A."/>
            <person name="Secor G.A."/>
            <person name="Thomma B.P.H.J."/>
            <person name="Van de Peer Y."/>
            <person name="Townsend C.A."/>
            <person name="Bolton M.D."/>
        </authorList>
    </citation>
    <scope>NUCLEOTIDE SEQUENCE [LARGE SCALE GENOMIC DNA]</scope>
    <source>
        <strain evidence="3">CBS538.71</strain>
    </source>
</reference>
<proteinExistence type="predicted"/>
<accession>A0A2S6BV29</accession>
<feature type="transmembrane region" description="Helical" evidence="1">
    <location>
        <begin position="105"/>
        <end position="126"/>
    </location>
</feature>
<evidence type="ECO:0000313" key="2">
    <source>
        <dbReference type="EMBL" id="PPJ51325.1"/>
    </source>
</evidence>